<organism evidence="1 2">
    <name type="scientific">Hypholoma sublateritium (strain FD-334 SS-4)</name>
    <dbReference type="NCBI Taxonomy" id="945553"/>
    <lineage>
        <taxon>Eukaryota</taxon>
        <taxon>Fungi</taxon>
        <taxon>Dikarya</taxon>
        <taxon>Basidiomycota</taxon>
        <taxon>Agaricomycotina</taxon>
        <taxon>Agaricomycetes</taxon>
        <taxon>Agaricomycetidae</taxon>
        <taxon>Agaricales</taxon>
        <taxon>Agaricineae</taxon>
        <taxon>Strophariaceae</taxon>
        <taxon>Hypholoma</taxon>
    </lineage>
</organism>
<evidence type="ECO:0000313" key="1">
    <source>
        <dbReference type="EMBL" id="KJA29645.1"/>
    </source>
</evidence>
<dbReference type="Proteomes" id="UP000054270">
    <property type="component" value="Unassembled WGS sequence"/>
</dbReference>
<accession>A0A0D2QDI0</accession>
<proteinExistence type="predicted"/>
<dbReference type="EMBL" id="KN817518">
    <property type="protein sequence ID" value="KJA29645.1"/>
    <property type="molecule type" value="Genomic_DNA"/>
</dbReference>
<name>A0A0D2QDI0_HYPSF</name>
<gene>
    <name evidence="1" type="ORF">HYPSUDRAFT_226705</name>
</gene>
<protein>
    <submittedName>
        <fullName evidence="1">Uncharacterized protein</fullName>
    </submittedName>
</protein>
<evidence type="ECO:0000313" key="2">
    <source>
        <dbReference type="Proteomes" id="UP000054270"/>
    </source>
</evidence>
<reference evidence="2" key="1">
    <citation type="submission" date="2014-04" db="EMBL/GenBank/DDBJ databases">
        <title>Evolutionary Origins and Diversification of the Mycorrhizal Mutualists.</title>
        <authorList>
            <consortium name="DOE Joint Genome Institute"/>
            <consortium name="Mycorrhizal Genomics Consortium"/>
            <person name="Kohler A."/>
            <person name="Kuo A."/>
            <person name="Nagy L.G."/>
            <person name="Floudas D."/>
            <person name="Copeland A."/>
            <person name="Barry K.W."/>
            <person name="Cichocki N."/>
            <person name="Veneault-Fourrey C."/>
            <person name="LaButti K."/>
            <person name="Lindquist E.A."/>
            <person name="Lipzen A."/>
            <person name="Lundell T."/>
            <person name="Morin E."/>
            <person name="Murat C."/>
            <person name="Riley R."/>
            <person name="Ohm R."/>
            <person name="Sun H."/>
            <person name="Tunlid A."/>
            <person name="Henrissat B."/>
            <person name="Grigoriev I.V."/>
            <person name="Hibbett D.S."/>
            <person name="Martin F."/>
        </authorList>
    </citation>
    <scope>NUCLEOTIDE SEQUENCE [LARGE SCALE GENOMIC DNA]</scope>
    <source>
        <strain evidence="2">FD-334 SS-4</strain>
    </source>
</reference>
<dbReference type="AlphaFoldDB" id="A0A0D2QDI0"/>
<keyword evidence="2" id="KW-1185">Reference proteome</keyword>
<sequence length="126" mass="13847">MLAGPVSGKNPWSIGLTRTQAVIRVVSAYRRLTLTMHINSHACFIHGAIHLFSELLSKKGKHPFLEPSSEFLKHEKHPCFGQSICFQRQKAQYSLSAPSSPCRCSSQRSGLSCPPLVPSNKGVGEM</sequence>